<feature type="region of interest" description="Disordered" evidence="1">
    <location>
        <begin position="232"/>
        <end position="274"/>
    </location>
</feature>
<comment type="caution">
    <text evidence="2">The sequence shown here is derived from an EMBL/GenBank/DDBJ whole genome shotgun (WGS) entry which is preliminary data.</text>
</comment>
<sequence length="961" mass="109936">MFCEPDTYRRDLLENLDTLEAVIHRAVITYGKLQLQSQDVQINPVQAVDDSLIHESLVTESTTLEVNLNTDVKALDAGSVITESSRTKSDKHDTSSSLRTYITHAVDADIRPVNDQVPFAEVQLTAQHNVLANEQQHTEQSEPIYDTYLLEKVDSNTTPDSTNMCHRGGEIDQDAEQYQAKSPLLKAEFLKTNDMVEKEVFNELSNRFLQLENITMVLPQVDVNNVLSKPVTPHYLPKNRESAAAKPHQKMTQDKTRIPSHKDMASTRAHCTPNACTPKPRNIYRSSPVSKCSGGMSNVQSPKIRNNNPVEPKNHTHKPGRRNGIGQRFSLNKSSAVHEKPHTPRSYLRMETNGFEFSRVVLGGYLLEAVLKLKCRYICQSLKKDSGLVTKKVTDIIRQEFKEFKSDEHASNDVWTKQFKPRSSSNDVWTKQFKPRSSSNDRSLLELTNIIPKPDLALELDLEPCKKTDLINLEKLHVSLVGQPEHKDDGLTEVREAVAREVHEKSKVIEESAFPPYMDPKSSDSNVNSSQVLNESRNYEKVQRRLSYQKGNKVREKETRFNLLIRSTDKPDEISMDKESCSQGLRSQEKHDSDDEEDDDDDEGLIQRDQPGSGPGPQLLTPRTISSGLVPQPPSLTPNVPPTKNDWDSLFFPIFDEYFNPSPSVVQHILVAVIQEPVVSTEDDHGIEVAHMDNDLILAGRYLLQTLGQEKLEFLMKKVGMQSMSPETMKKLADETEELWCKGSCPALSISKIKAASYPDFGLELLVPEQMLIDDVCTYNVSEKYGISHWWFTRQKFYIDRYESPSPDHQEHKIAEKGFKNLYPSDFEDLNLLLLQAHLGHLSGYEFKHDYTIIESPRAVVFPVNNNERKIMRFNEIYKFSNGTLTRILETLDYRVKEFKIKRLNLGMNTCFCTEKDMTRSKEFITAIERRLKTRRIYRNLECFVGGRVRDIDYRLLQRTE</sequence>
<reference evidence="2" key="1">
    <citation type="journal article" date="2022" name="Int. J. Mol. Sci.">
        <title>Draft Genome of Tanacetum Coccineum: Genomic Comparison of Closely Related Tanacetum-Family Plants.</title>
        <authorList>
            <person name="Yamashiro T."/>
            <person name="Shiraishi A."/>
            <person name="Nakayama K."/>
            <person name="Satake H."/>
        </authorList>
    </citation>
    <scope>NUCLEOTIDE SEQUENCE</scope>
</reference>
<keyword evidence="3" id="KW-1185">Reference proteome</keyword>
<feature type="compositionally biased region" description="Basic and acidic residues" evidence="1">
    <location>
        <begin position="251"/>
        <end position="265"/>
    </location>
</feature>
<proteinExistence type="predicted"/>
<feature type="compositionally biased region" description="Polar residues" evidence="1">
    <location>
        <begin position="523"/>
        <end position="536"/>
    </location>
</feature>
<feature type="compositionally biased region" description="Pro residues" evidence="1">
    <location>
        <begin position="631"/>
        <end position="641"/>
    </location>
</feature>
<feature type="region of interest" description="Disordered" evidence="1">
    <location>
        <begin position="290"/>
        <end position="327"/>
    </location>
</feature>
<evidence type="ECO:0000313" key="3">
    <source>
        <dbReference type="Proteomes" id="UP001151760"/>
    </source>
</evidence>
<evidence type="ECO:0000313" key="2">
    <source>
        <dbReference type="EMBL" id="GJT37946.1"/>
    </source>
</evidence>
<dbReference type="Proteomes" id="UP001151760">
    <property type="component" value="Unassembled WGS sequence"/>
</dbReference>
<feature type="compositionally biased region" description="Acidic residues" evidence="1">
    <location>
        <begin position="594"/>
        <end position="604"/>
    </location>
</feature>
<feature type="region of interest" description="Disordered" evidence="1">
    <location>
        <begin position="566"/>
        <end position="642"/>
    </location>
</feature>
<gene>
    <name evidence="2" type="ORF">Tco_0937811</name>
</gene>
<dbReference type="EMBL" id="BQNB010015265">
    <property type="protein sequence ID" value="GJT37946.1"/>
    <property type="molecule type" value="Genomic_DNA"/>
</dbReference>
<organism evidence="2 3">
    <name type="scientific">Tanacetum coccineum</name>
    <dbReference type="NCBI Taxonomy" id="301880"/>
    <lineage>
        <taxon>Eukaryota</taxon>
        <taxon>Viridiplantae</taxon>
        <taxon>Streptophyta</taxon>
        <taxon>Embryophyta</taxon>
        <taxon>Tracheophyta</taxon>
        <taxon>Spermatophyta</taxon>
        <taxon>Magnoliopsida</taxon>
        <taxon>eudicotyledons</taxon>
        <taxon>Gunneridae</taxon>
        <taxon>Pentapetalae</taxon>
        <taxon>asterids</taxon>
        <taxon>campanulids</taxon>
        <taxon>Asterales</taxon>
        <taxon>Asteraceae</taxon>
        <taxon>Asteroideae</taxon>
        <taxon>Anthemideae</taxon>
        <taxon>Anthemidinae</taxon>
        <taxon>Tanacetum</taxon>
    </lineage>
</organism>
<feature type="compositionally biased region" description="Polar residues" evidence="1">
    <location>
        <begin position="290"/>
        <end position="309"/>
    </location>
</feature>
<name>A0ABQ5DFB4_9ASTR</name>
<evidence type="ECO:0000256" key="1">
    <source>
        <dbReference type="SAM" id="MobiDB-lite"/>
    </source>
</evidence>
<feature type="compositionally biased region" description="Basic and acidic residues" evidence="1">
    <location>
        <begin position="567"/>
        <end position="580"/>
    </location>
</feature>
<reference evidence="2" key="2">
    <citation type="submission" date="2022-01" db="EMBL/GenBank/DDBJ databases">
        <authorList>
            <person name="Yamashiro T."/>
            <person name="Shiraishi A."/>
            <person name="Satake H."/>
            <person name="Nakayama K."/>
        </authorList>
    </citation>
    <scope>NUCLEOTIDE SEQUENCE</scope>
</reference>
<feature type="region of interest" description="Disordered" evidence="1">
    <location>
        <begin position="510"/>
        <end position="553"/>
    </location>
</feature>
<accession>A0ABQ5DFB4</accession>
<protein>
    <submittedName>
        <fullName evidence="2">Uncharacterized protein</fullName>
    </submittedName>
</protein>